<dbReference type="SMART" id="SM00256">
    <property type="entry name" value="FBOX"/>
    <property type="match status" value="1"/>
</dbReference>
<dbReference type="PANTHER" id="PTHR31672:SF10">
    <property type="entry name" value="F-BOX DOMAIN-CONTAINING PROTEIN"/>
    <property type="match status" value="1"/>
</dbReference>
<dbReference type="Pfam" id="PF07734">
    <property type="entry name" value="FBA_1"/>
    <property type="match status" value="2"/>
</dbReference>
<protein>
    <submittedName>
        <fullName evidence="2">F-box/kelch-repeat protein</fullName>
    </submittedName>
</protein>
<dbReference type="InterPro" id="IPR050796">
    <property type="entry name" value="SCF_F-box_component"/>
</dbReference>
<organism evidence="2">
    <name type="scientific">Noccaea caerulescens</name>
    <name type="common">Alpine penny-cress</name>
    <name type="synonym">Thlaspi caerulescens</name>
    <dbReference type="NCBI Taxonomy" id="107243"/>
    <lineage>
        <taxon>Eukaryota</taxon>
        <taxon>Viridiplantae</taxon>
        <taxon>Streptophyta</taxon>
        <taxon>Embryophyta</taxon>
        <taxon>Tracheophyta</taxon>
        <taxon>Spermatophyta</taxon>
        <taxon>Magnoliopsida</taxon>
        <taxon>eudicotyledons</taxon>
        <taxon>Gunneridae</taxon>
        <taxon>Pentapetalae</taxon>
        <taxon>rosids</taxon>
        <taxon>malvids</taxon>
        <taxon>Brassicales</taxon>
        <taxon>Brassicaceae</taxon>
        <taxon>Coluteocarpeae</taxon>
        <taxon>Noccaea</taxon>
    </lineage>
</organism>
<dbReference type="Gene3D" id="1.20.1280.50">
    <property type="match status" value="1"/>
</dbReference>
<name>A0A1J3JGI1_NOCCA</name>
<gene>
    <name evidence="2" type="ORF">MP_TR7939_c3_g1_i1_g.25152</name>
</gene>
<reference evidence="2" key="1">
    <citation type="submission" date="2016-07" db="EMBL/GenBank/DDBJ databases">
        <title>De novo transcriptome assembly of four accessions of the metal hyperaccumulator plant Noccaea caerulescens.</title>
        <authorList>
            <person name="Blande D."/>
            <person name="Halimaa P."/>
            <person name="Tervahauta A.I."/>
            <person name="Aarts M.G."/>
            <person name="Karenlampi S.O."/>
        </authorList>
    </citation>
    <scope>NUCLEOTIDE SEQUENCE</scope>
</reference>
<dbReference type="PANTHER" id="PTHR31672">
    <property type="entry name" value="BNACNNG10540D PROTEIN"/>
    <property type="match status" value="1"/>
</dbReference>
<dbReference type="InterPro" id="IPR006527">
    <property type="entry name" value="F-box-assoc_dom_typ1"/>
</dbReference>
<dbReference type="InterPro" id="IPR017451">
    <property type="entry name" value="F-box-assoc_interact_dom"/>
</dbReference>
<dbReference type="SUPFAM" id="SSF81383">
    <property type="entry name" value="F-box domain"/>
    <property type="match status" value="1"/>
</dbReference>
<dbReference type="Pfam" id="PF00646">
    <property type="entry name" value="F-box"/>
    <property type="match status" value="1"/>
</dbReference>
<dbReference type="EMBL" id="GEVM01014376">
    <property type="protein sequence ID" value="JAU91562.1"/>
    <property type="molecule type" value="Transcribed_RNA"/>
</dbReference>
<dbReference type="InterPro" id="IPR001810">
    <property type="entry name" value="F-box_dom"/>
</dbReference>
<dbReference type="PROSITE" id="PS50181">
    <property type="entry name" value="FBOX"/>
    <property type="match status" value="1"/>
</dbReference>
<sequence>MTSLGELRSTCRKCKTLTKKKKQGKGIEMLEYRVSVRSVDLPYPGNLDSDGVNKSKIFHCDGLFLCNGYKDSSRLVVWNSYLGQSCGIDSLHRWEKKKHKVWTFVNESDPSGKYRICEFDMHSLNSNSWNDFTREWFKSLKGNTYWYAQEQKIPLDERVGPRLPLPFHAFFGEQLAVLFQRYGAPGSVVKICITNNIEPNAVSWSDLFLAADLKPANGFRFSDFSGRDEEKKLPVGTQMSDLPIELEEELLSRLPVRCLGKLRSTCKKWNTLTKGESFCLLKKKQRKQRKQRKKVIEVLMLLDCRVSLMSVHVDLLCPTIERIGNLDAADGLNISKIFHCDGFYLCITKDKNELLVWNPHLGQARWIDPSKSYHRDEKYALGYGHDKEDKKVLRFVNTYDLLVKQEIFEFEMYSLKSSSWKMIDDIITPDWEFYGNSGLTLKGNTYWYAQQKLPSGSGPIPKDHPDFLISFDFTRESFGPRLPLPFHGFFGDTVTLSSVGEEQLAVLFQAYDRAAGTVIKIWITNKIEPDQVSWGNLLVAFVVEPDVRSMWRYTYFPLSFFVVDEDNKVAVVLFKMKDRNVAYVIGNNGYLKTVDLGEAINKGCFPLVCF</sequence>
<evidence type="ECO:0000313" key="2">
    <source>
        <dbReference type="EMBL" id="JAU91562.1"/>
    </source>
</evidence>
<dbReference type="NCBIfam" id="TIGR01640">
    <property type="entry name" value="F_box_assoc_1"/>
    <property type="match status" value="1"/>
</dbReference>
<accession>A0A1J3JGI1</accession>
<dbReference type="AlphaFoldDB" id="A0A1J3JGI1"/>
<evidence type="ECO:0000259" key="1">
    <source>
        <dbReference type="PROSITE" id="PS50181"/>
    </source>
</evidence>
<proteinExistence type="predicted"/>
<feature type="domain" description="F-box" evidence="1">
    <location>
        <begin position="236"/>
        <end position="281"/>
    </location>
</feature>
<dbReference type="InterPro" id="IPR036047">
    <property type="entry name" value="F-box-like_dom_sf"/>
</dbReference>